<dbReference type="RefSeq" id="YP_010086619.1">
    <property type="nucleotide sequence ID" value="NC_055467.1"/>
</dbReference>
<dbReference type="GO" id="GO:0008270">
    <property type="term" value="F:zinc ion binding"/>
    <property type="evidence" value="ECO:0007669"/>
    <property type="project" value="InterPro"/>
</dbReference>
<keyword evidence="3" id="KW-1185">Reference proteome</keyword>
<dbReference type="InterPro" id="IPR010336">
    <property type="entry name" value="Baculo_ME53"/>
</dbReference>
<proteinExistence type="predicted"/>
<dbReference type="GO" id="GO:0003677">
    <property type="term" value="F:DNA binding"/>
    <property type="evidence" value="ECO:0007669"/>
    <property type="project" value="InterPro"/>
</dbReference>
<evidence type="ECO:0000256" key="1">
    <source>
        <dbReference type="SAM" id="MobiDB-lite"/>
    </source>
</evidence>
<dbReference type="Proteomes" id="UP000502721">
    <property type="component" value="Segment"/>
</dbReference>
<name>A0A288QPQ7_9ABAC</name>
<dbReference type="Pfam" id="PF06061">
    <property type="entry name" value="Baculo_ME53"/>
    <property type="match status" value="1"/>
</dbReference>
<accession>A0A288QPQ7</accession>
<protein>
    <submittedName>
        <fullName evidence="2">Me53</fullName>
    </submittedName>
</protein>
<organism evidence="2 3">
    <name type="scientific">Cyclophragma undans nucleopolyhedrovirus</name>
    <dbReference type="NCBI Taxonomy" id="1906244"/>
    <lineage>
        <taxon>Viruses</taxon>
        <taxon>Viruses incertae sedis</taxon>
        <taxon>Naldaviricetes</taxon>
        <taxon>Lefavirales</taxon>
        <taxon>Baculoviridae</taxon>
        <taxon>Alphabaculovirus</taxon>
        <taxon>Alphabaculovirus cycundantis</taxon>
    </lineage>
</organism>
<reference evidence="2" key="1">
    <citation type="submission" date="2018-05" db="EMBL/GenBank/DDBJ databases">
        <title>Genome sequence and analysis of Cyclophragma undans nucleopolyhedrovirus: a distinct group I alphabaculovirus.</title>
        <authorList>
            <person name="Zhu Z."/>
            <person name="Yin F."/>
            <person name="Liu X."/>
            <person name="Hou D."/>
            <person name="Wang J."/>
            <person name="Zhang L."/>
            <person name="Arif B."/>
            <person name="Wang H."/>
            <person name="Deng F."/>
            <person name="Hu Z."/>
        </authorList>
    </citation>
    <scope>NUCLEOTIDE SEQUENCE [LARGE SCALE GENOMIC DNA]</scope>
    <source>
        <strain evidence="2">Whiov</strain>
    </source>
</reference>
<evidence type="ECO:0000313" key="2">
    <source>
        <dbReference type="EMBL" id="AOT85487.1"/>
    </source>
</evidence>
<evidence type="ECO:0000313" key="3">
    <source>
        <dbReference type="Proteomes" id="UP000502721"/>
    </source>
</evidence>
<dbReference type="EMBL" id="KT957089">
    <property type="protein sequence ID" value="AOT85487.1"/>
    <property type="molecule type" value="Genomic_DNA"/>
</dbReference>
<dbReference type="KEGG" id="vg:65101837"/>
<dbReference type="GeneID" id="65101837"/>
<feature type="region of interest" description="Disordered" evidence="1">
    <location>
        <begin position="1"/>
        <end position="25"/>
    </location>
</feature>
<sequence>MNKFIKFTTKNHESSPTSVKQRVSPPAATAAAAALSSPVKVKQQPVKSQPHTIGVRIVNGGGVITVNEYLNRHGVIKHNPAAIVWTDPSFGCKFEKQKCTPVTGERDLRQYFLSEVERTIMLATLKFSTNYIQGYIDSRDMRLMGKSAAAAAANGDLVKYKAKTTENVVESICTICKYKFKDDVKPWFLYVIVNKDKPLNDPHRFDICCFECKNVTTNMLYCHEIYPRVHILDLHRLFRERFFFRYIFPFEVDCIKTYTKKYQITDHHGKLFELMQNLVLEHRRANEHIVEINLSTTAGLALKEKYSYIRLQRYRSMTDKPATADDVNCFVVEGDSEMLKALKTKMFQEIKGTVFASVLVREYSNMPDCVITFPLNNSAFCKVCKKTKMHYKNPILYCTRCGFTDRHHFPNNKFMFLNYFSKAVKKYYMHNEMILYYDISLYKRLNAV</sequence>